<feature type="transmembrane region" description="Helical" evidence="12">
    <location>
        <begin position="12"/>
        <end position="33"/>
    </location>
</feature>
<feature type="transmembrane region" description="Helical" evidence="12">
    <location>
        <begin position="75"/>
        <end position="94"/>
    </location>
</feature>
<sequence length="285" mass="32481">MIKLNKFFIPYILLLIIIGFEGQLFLAFIMVLMHETVHYIAAVLLGYSGFDVTILPIGAVLSLREIDEASPIEDLIISISGPIFNIVVAVAAYYLELAIGFGNLKLFIETNITLGLFNLIPAFPLDGGRILRDIFSIKMVYRKANKLTVNISIILGFLILSCFIFLFFCGHRIYNIGIIAVFIIISSYKEKERIAYIIMGDIVKKKERFIRKKYVENKYISVHCSIDLLGIMSLVDKNKYCIFTILDDDMKVMYNLFEEDLIDALKIYGNISAAEYVERMKESSD</sequence>
<evidence type="ECO:0000256" key="11">
    <source>
        <dbReference type="ARBA" id="ARBA00023136"/>
    </source>
</evidence>
<dbReference type="EMBL" id="MZGV01000007">
    <property type="protein sequence ID" value="OPJ63763.1"/>
    <property type="molecule type" value="Genomic_DNA"/>
</dbReference>
<keyword evidence="7 14" id="KW-0378">Hydrolase</keyword>
<dbReference type="EC" id="3.4.24.-" evidence="14"/>
<dbReference type="PANTHER" id="PTHR39188">
    <property type="entry name" value="MEMBRANE-ASSOCIATED ZINC METALLOPROTEASE M50B"/>
    <property type="match status" value="1"/>
</dbReference>
<dbReference type="PANTHER" id="PTHR39188:SF3">
    <property type="entry name" value="STAGE IV SPORULATION PROTEIN FB"/>
    <property type="match status" value="1"/>
</dbReference>
<dbReference type="AlphaFoldDB" id="A0A1V4IV32"/>
<keyword evidence="8" id="KW-0862">Zinc</keyword>
<evidence type="ECO:0000256" key="5">
    <source>
        <dbReference type="ARBA" id="ARBA00022692"/>
    </source>
</evidence>
<keyword evidence="10" id="KW-0482">Metalloprotease</keyword>
<dbReference type="GO" id="GO:0008237">
    <property type="term" value="F:metallopeptidase activity"/>
    <property type="evidence" value="ECO:0007669"/>
    <property type="project" value="UniProtKB-KW"/>
</dbReference>
<dbReference type="CDD" id="cd06161">
    <property type="entry name" value="S2P-M50_SpoIVFB"/>
    <property type="match status" value="1"/>
</dbReference>
<keyword evidence="4" id="KW-0645">Protease</keyword>
<dbReference type="RefSeq" id="WP_079422379.1">
    <property type="nucleotide sequence ID" value="NZ_MZGV01000007.1"/>
</dbReference>
<comment type="similarity">
    <text evidence="3">Belongs to the peptidase M50B family.</text>
</comment>
<comment type="subcellular location">
    <subcellularLocation>
        <location evidence="2">Membrane</location>
        <topology evidence="2">Multi-pass membrane protein</topology>
    </subcellularLocation>
</comment>
<dbReference type="GO" id="GO:0016020">
    <property type="term" value="C:membrane"/>
    <property type="evidence" value="ECO:0007669"/>
    <property type="project" value="UniProtKB-SubCell"/>
</dbReference>
<dbReference type="OrthoDB" id="166377at2"/>
<feature type="domain" description="Peptidase M50" evidence="13">
    <location>
        <begin position="106"/>
        <end position="158"/>
    </location>
</feature>
<name>A0A1V4IV32_9CLOT</name>
<evidence type="ECO:0000313" key="14">
    <source>
        <dbReference type="EMBL" id="OPJ63763.1"/>
    </source>
</evidence>
<feature type="transmembrane region" description="Helical" evidence="12">
    <location>
        <begin position="147"/>
        <end position="167"/>
    </location>
</feature>
<evidence type="ECO:0000256" key="8">
    <source>
        <dbReference type="ARBA" id="ARBA00022833"/>
    </source>
</evidence>
<comment type="caution">
    <text evidence="14">The sequence shown here is derived from an EMBL/GenBank/DDBJ whole genome shotgun (WGS) entry which is preliminary data.</text>
</comment>
<dbReference type="Proteomes" id="UP000190080">
    <property type="component" value="Unassembled WGS sequence"/>
</dbReference>
<comment type="cofactor">
    <cofactor evidence="1">
        <name>Zn(2+)</name>
        <dbReference type="ChEBI" id="CHEBI:29105"/>
    </cofactor>
</comment>
<organism evidence="14 15">
    <name type="scientific">Clostridium oryzae</name>
    <dbReference type="NCBI Taxonomy" id="1450648"/>
    <lineage>
        <taxon>Bacteria</taxon>
        <taxon>Bacillati</taxon>
        <taxon>Bacillota</taxon>
        <taxon>Clostridia</taxon>
        <taxon>Eubacteriales</taxon>
        <taxon>Clostridiaceae</taxon>
        <taxon>Clostridium</taxon>
    </lineage>
</organism>
<dbReference type="GO" id="GO:0006508">
    <property type="term" value="P:proteolysis"/>
    <property type="evidence" value="ECO:0007669"/>
    <property type="project" value="UniProtKB-KW"/>
</dbReference>
<keyword evidence="5 12" id="KW-0812">Transmembrane</keyword>
<evidence type="ECO:0000256" key="10">
    <source>
        <dbReference type="ARBA" id="ARBA00023049"/>
    </source>
</evidence>
<feature type="transmembrane region" description="Helical" evidence="12">
    <location>
        <begin position="173"/>
        <end position="189"/>
    </location>
</feature>
<evidence type="ECO:0000256" key="12">
    <source>
        <dbReference type="SAM" id="Phobius"/>
    </source>
</evidence>
<dbReference type="STRING" id="1450648.CLORY_09470"/>
<evidence type="ECO:0000256" key="2">
    <source>
        <dbReference type="ARBA" id="ARBA00004141"/>
    </source>
</evidence>
<reference evidence="14 15" key="1">
    <citation type="submission" date="2017-03" db="EMBL/GenBank/DDBJ databases">
        <title>Genome sequence of Clostridium oryzae DSM 28571.</title>
        <authorList>
            <person name="Poehlein A."/>
            <person name="Daniel R."/>
        </authorList>
    </citation>
    <scope>NUCLEOTIDE SEQUENCE [LARGE SCALE GENOMIC DNA]</scope>
    <source>
        <strain evidence="14 15">DSM 28571</strain>
    </source>
</reference>
<feature type="transmembrane region" description="Helical" evidence="12">
    <location>
        <begin position="106"/>
        <end position="126"/>
    </location>
</feature>
<feature type="transmembrane region" description="Helical" evidence="12">
    <location>
        <begin position="39"/>
        <end position="63"/>
    </location>
</feature>
<evidence type="ECO:0000256" key="4">
    <source>
        <dbReference type="ARBA" id="ARBA00022670"/>
    </source>
</evidence>
<dbReference type="InterPro" id="IPR008915">
    <property type="entry name" value="Peptidase_M50"/>
</dbReference>
<keyword evidence="11 12" id="KW-0472">Membrane</keyword>
<evidence type="ECO:0000256" key="9">
    <source>
        <dbReference type="ARBA" id="ARBA00022989"/>
    </source>
</evidence>
<accession>A0A1V4IV32</accession>
<dbReference type="Pfam" id="PF02163">
    <property type="entry name" value="Peptidase_M50"/>
    <property type="match status" value="2"/>
</dbReference>
<evidence type="ECO:0000313" key="15">
    <source>
        <dbReference type="Proteomes" id="UP000190080"/>
    </source>
</evidence>
<keyword evidence="6" id="KW-0479">Metal-binding</keyword>
<keyword evidence="15" id="KW-1185">Reference proteome</keyword>
<proteinExistence type="inferred from homology"/>
<evidence type="ECO:0000259" key="13">
    <source>
        <dbReference type="Pfam" id="PF02163"/>
    </source>
</evidence>
<evidence type="ECO:0000256" key="6">
    <source>
        <dbReference type="ARBA" id="ARBA00022723"/>
    </source>
</evidence>
<evidence type="ECO:0000256" key="1">
    <source>
        <dbReference type="ARBA" id="ARBA00001947"/>
    </source>
</evidence>
<evidence type="ECO:0000256" key="3">
    <source>
        <dbReference type="ARBA" id="ARBA00007931"/>
    </source>
</evidence>
<feature type="domain" description="Peptidase M50" evidence="13">
    <location>
        <begin position="28"/>
        <end position="96"/>
    </location>
</feature>
<protein>
    <submittedName>
        <fullName evidence="14">Stage IV sporulation protein FB</fullName>
        <ecNumber evidence="14">3.4.24.-</ecNumber>
    </submittedName>
</protein>
<keyword evidence="9 12" id="KW-1133">Transmembrane helix</keyword>
<dbReference type="GO" id="GO:0046872">
    <property type="term" value="F:metal ion binding"/>
    <property type="evidence" value="ECO:0007669"/>
    <property type="project" value="UniProtKB-KW"/>
</dbReference>
<evidence type="ECO:0000256" key="7">
    <source>
        <dbReference type="ARBA" id="ARBA00022801"/>
    </source>
</evidence>
<gene>
    <name evidence="14" type="primary">spoIVFB</name>
    <name evidence="14" type="ORF">CLORY_09470</name>
</gene>